<dbReference type="EMBL" id="OGVC01000034">
    <property type="protein sequence ID" value="SPC39318.1"/>
    <property type="molecule type" value="Genomic_DNA"/>
</dbReference>
<keyword evidence="3 8" id="KW-0808">Transferase</keyword>
<name>A0A2N9DXD1_9LACO</name>
<dbReference type="PANTHER" id="PTHR34382">
    <property type="entry name" value="PTS SYSTEM N,N'-DIACETYLCHITOBIOSE-SPECIFIC EIIA COMPONENT"/>
    <property type="match status" value="1"/>
</dbReference>
<keyword evidence="6" id="KW-0479">Metal-binding</keyword>
<keyword evidence="4" id="KW-0598">Phosphotransferase system</keyword>
<evidence type="ECO:0000256" key="3">
    <source>
        <dbReference type="ARBA" id="ARBA00022679"/>
    </source>
</evidence>
<dbReference type="CDD" id="cd00215">
    <property type="entry name" value="PTS_IIA_lac"/>
    <property type="match status" value="1"/>
</dbReference>
<keyword evidence="1" id="KW-0813">Transport</keyword>
<evidence type="ECO:0000256" key="5">
    <source>
        <dbReference type="PIRSR" id="PIRSR000699-1"/>
    </source>
</evidence>
<dbReference type="InterPro" id="IPR003188">
    <property type="entry name" value="PTS_IIA_lac/cel"/>
</dbReference>
<feature type="binding site" evidence="6">
    <location>
        <position position="79"/>
    </location>
    <ligand>
        <name>Mg(2+)</name>
        <dbReference type="ChEBI" id="CHEBI:18420"/>
        <note>ligand shared between all trimeric partners</note>
    </ligand>
</feature>
<evidence type="ECO:0000256" key="7">
    <source>
        <dbReference type="PROSITE-ProRule" id="PRU00418"/>
    </source>
</evidence>
<keyword evidence="2" id="KW-0762">Sugar transport</keyword>
<accession>A0A2N9DXD1</accession>
<keyword evidence="9" id="KW-1185">Reference proteome</keyword>
<comment type="caution">
    <text evidence="8">The sequence shown here is derived from an EMBL/GenBank/DDBJ whole genome shotgun (WGS) entry which is preliminary data.</text>
</comment>
<comment type="cofactor">
    <cofactor evidence="6">
        <name>Mg(2+)</name>
        <dbReference type="ChEBI" id="CHEBI:18420"/>
    </cofactor>
    <text evidence="6">Binds 1 Mg(2+) ion per trimer.</text>
</comment>
<evidence type="ECO:0000256" key="1">
    <source>
        <dbReference type="ARBA" id="ARBA00022448"/>
    </source>
</evidence>
<dbReference type="InterPro" id="IPR036542">
    <property type="entry name" value="PTS_IIA_lac/cel_sf"/>
</dbReference>
<dbReference type="AlphaFoldDB" id="A0A2N9DXD1"/>
<dbReference type="PANTHER" id="PTHR34382:SF7">
    <property type="entry name" value="PTS SYSTEM N,N'-DIACETYLCHITOBIOSE-SPECIFIC EIIA COMPONENT"/>
    <property type="match status" value="1"/>
</dbReference>
<evidence type="ECO:0000256" key="2">
    <source>
        <dbReference type="ARBA" id="ARBA00022597"/>
    </source>
</evidence>
<dbReference type="PROSITE" id="PS51095">
    <property type="entry name" value="PTS_EIIA_TYPE_3"/>
    <property type="match status" value="1"/>
</dbReference>
<dbReference type="PIRSF" id="PIRSF000699">
    <property type="entry name" value="PTS_IILac_III"/>
    <property type="match status" value="1"/>
</dbReference>
<reference evidence="8" key="1">
    <citation type="submission" date="2018-01" db="EMBL/GenBank/DDBJ databases">
        <authorList>
            <person name="Chaillou S."/>
        </authorList>
    </citation>
    <scope>NUCLEOTIDE SEQUENCE [LARGE SCALE GENOMIC DNA]</scope>
    <source>
        <strain evidence="8">MFPC41A2801</strain>
    </source>
</reference>
<keyword evidence="6" id="KW-0460">Magnesium</keyword>
<dbReference type="GO" id="GO:0046872">
    <property type="term" value="F:metal ion binding"/>
    <property type="evidence" value="ECO:0007669"/>
    <property type="project" value="UniProtKB-KW"/>
</dbReference>
<evidence type="ECO:0000256" key="6">
    <source>
        <dbReference type="PIRSR" id="PIRSR000699-2"/>
    </source>
</evidence>
<dbReference type="SUPFAM" id="SSF46973">
    <property type="entry name" value="Enzyme IIa from lactose specific PTS, IIa-lac"/>
    <property type="match status" value="1"/>
</dbReference>
<dbReference type="Gene3D" id="1.20.58.80">
    <property type="entry name" value="Phosphotransferase system, lactose/cellobiose-type IIA subunit"/>
    <property type="match status" value="1"/>
</dbReference>
<dbReference type="GO" id="GO:0009401">
    <property type="term" value="P:phosphoenolpyruvate-dependent sugar phosphotransferase system"/>
    <property type="evidence" value="ECO:0007669"/>
    <property type="project" value="UniProtKB-KW"/>
</dbReference>
<proteinExistence type="predicted"/>
<gene>
    <name evidence="8" type="primary">licA</name>
    <name evidence="8" type="ORF">LFUMFP_40002</name>
</gene>
<dbReference type="GO" id="GO:0016740">
    <property type="term" value="F:transferase activity"/>
    <property type="evidence" value="ECO:0007669"/>
    <property type="project" value="UniProtKB-KW"/>
</dbReference>
<evidence type="ECO:0000256" key="4">
    <source>
        <dbReference type="ARBA" id="ARBA00022683"/>
    </source>
</evidence>
<dbReference type="RefSeq" id="WP_025083794.1">
    <property type="nucleotide sequence ID" value="NZ_CBCPIL010000021.1"/>
</dbReference>
<feature type="modified residue" description="Phosphohistidine; by HPr" evidence="7">
    <location>
        <position position="76"/>
    </location>
</feature>
<evidence type="ECO:0000313" key="8">
    <source>
        <dbReference type="EMBL" id="SPC39318.1"/>
    </source>
</evidence>
<dbReference type="Proteomes" id="UP000238739">
    <property type="component" value="Unassembled WGS sequence"/>
</dbReference>
<feature type="active site" description="Tele-phosphohistidine intermediate" evidence="5">
    <location>
        <position position="76"/>
    </location>
</feature>
<dbReference type="EC" id="2.7.1.-" evidence="8"/>
<sequence>MEANEMAIFQIISLAGDSRSLAFEALRCARKGDFDQAREKLEEARKSSVQVHQIQTKMLTEEAQGEKTEVSLLMVHAQDHLMTSMLARDLIEELVQMLEEKGGNDK</sequence>
<protein>
    <submittedName>
        <fullName evidence="8">Lichenan-specific phosphotransferase enzyme IIA component</fullName>
        <ecNumber evidence="8">2.7.1.-</ecNumber>
    </submittedName>
</protein>
<organism evidence="8 9">
    <name type="scientific">Latilactobacillus fuchuensis</name>
    <dbReference type="NCBI Taxonomy" id="164393"/>
    <lineage>
        <taxon>Bacteria</taxon>
        <taxon>Bacillati</taxon>
        <taxon>Bacillota</taxon>
        <taxon>Bacilli</taxon>
        <taxon>Lactobacillales</taxon>
        <taxon>Lactobacillaceae</taxon>
        <taxon>Latilactobacillus</taxon>
    </lineage>
</organism>
<dbReference type="Pfam" id="PF02255">
    <property type="entry name" value="PTS_IIA"/>
    <property type="match status" value="1"/>
</dbReference>
<evidence type="ECO:0000313" key="9">
    <source>
        <dbReference type="Proteomes" id="UP000238739"/>
    </source>
</evidence>